<protein>
    <submittedName>
        <fullName evidence="3">Uncharacterized conserved protein YecT, DUF1311 family</fullName>
    </submittedName>
</protein>
<gene>
    <name evidence="3" type="ORF">SAMN04488552_0664</name>
</gene>
<accession>A0A1H1LBS7</accession>
<evidence type="ECO:0000259" key="2">
    <source>
        <dbReference type="Pfam" id="PF07007"/>
    </source>
</evidence>
<dbReference type="AlphaFoldDB" id="A0A1H1LBS7"/>
<dbReference type="EMBL" id="LT629745">
    <property type="protein sequence ID" value="SDR71495.1"/>
    <property type="molecule type" value="Genomic_DNA"/>
</dbReference>
<evidence type="ECO:0000256" key="1">
    <source>
        <dbReference type="SAM" id="SignalP"/>
    </source>
</evidence>
<dbReference type="Proteomes" id="UP000198858">
    <property type="component" value="Chromosome I"/>
</dbReference>
<reference evidence="3 4" key="1">
    <citation type="submission" date="2016-10" db="EMBL/GenBank/DDBJ databases">
        <authorList>
            <person name="Varghese N."/>
            <person name="Submissions S."/>
        </authorList>
    </citation>
    <scope>NUCLEOTIDE SEQUENCE [LARGE SCALE GENOMIC DNA]</scope>
    <source>
        <strain evidence="3 4">Mar_2010_102</strain>
    </source>
</reference>
<feature type="domain" description="Lysozyme inhibitor LprI-like N-terminal" evidence="2">
    <location>
        <begin position="18"/>
        <end position="110"/>
    </location>
</feature>
<organism evidence="3 4">
    <name type="scientific">Christiangramia echinicola</name>
    <dbReference type="NCBI Taxonomy" id="279359"/>
    <lineage>
        <taxon>Bacteria</taxon>
        <taxon>Pseudomonadati</taxon>
        <taxon>Bacteroidota</taxon>
        <taxon>Flavobacteriia</taxon>
        <taxon>Flavobacteriales</taxon>
        <taxon>Flavobacteriaceae</taxon>
        <taxon>Christiangramia</taxon>
    </lineage>
</organism>
<proteinExistence type="predicted"/>
<feature type="signal peptide" evidence="1">
    <location>
        <begin position="1"/>
        <end position="18"/>
    </location>
</feature>
<dbReference type="STRING" id="1250231.SAMN04488552_0664"/>
<dbReference type="Pfam" id="PF07007">
    <property type="entry name" value="LprI"/>
    <property type="match status" value="1"/>
</dbReference>
<evidence type="ECO:0000313" key="4">
    <source>
        <dbReference type="Proteomes" id="UP000198858"/>
    </source>
</evidence>
<keyword evidence="1" id="KW-0732">Signal</keyword>
<keyword evidence="4" id="KW-1185">Reference proteome</keyword>
<sequence>MKKTYAFLILISSFTSFSQTQTEMNQQAYDEFNKSDKKLNEVYSKIKSIYKTDTLFLQKLKSSQLAWIQFRDAELEMKFPPYTNKNYGSIHPICRAQFLQELTEKRIKTLQNWVAGTEEGDACNGSIKIIEQIDPRYMGKATIEENGSIWLTGNMKRDHRIFGYKHKDLHSEKMILLSIFTNEVENNPFNCKYGAYYDTSGMDNINLKYISTEDNFIKVAILKNKEKLDEVYMLKKWFEFENK</sequence>
<name>A0A1H1LBS7_9FLAO</name>
<dbReference type="Gene3D" id="1.20.1270.180">
    <property type="match status" value="1"/>
</dbReference>
<dbReference type="InterPro" id="IPR009739">
    <property type="entry name" value="LprI-like_N"/>
</dbReference>
<feature type="chain" id="PRO_5009253349" evidence="1">
    <location>
        <begin position="19"/>
        <end position="243"/>
    </location>
</feature>
<evidence type="ECO:0000313" key="3">
    <source>
        <dbReference type="EMBL" id="SDR71495.1"/>
    </source>
</evidence>